<feature type="transmembrane region" description="Helical" evidence="1">
    <location>
        <begin position="44"/>
        <end position="62"/>
    </location>
</feature>
<dbReference type="HOGENOM" id="CLU_2286989_0_0_9"/>
<dbReference type="EMBL" id="AFBB01000002">
    <property type="protein sequence ID" value="EGF16676.1"/>
    <property type="molecule type" value="Genomic_DNA"/>
</dbReference>
<keyword evidence="1" id="KW-0472">Membrane</keyword>
<feature type="transmembrane region" description="Helical" evidence="1">
    <location>
        <begin position="98"/>
        <end position="115"/>
    </location>
</feature>
<proteinExistence type="predicted"/>
<keyword evidence="1" id="KW-0812">Transmembrane</keyword>
<sequence length="118" mass="13398">MFGFLLKKEIYIKENSMSNTWVFIMAVMILGNFILQMLPTSVFIPGVIIVHLLILLFSYILLKRDKFSDIRANMLFIFGLTVINILVDLNIMSQSLSWIAFGALLMWSMLGGGSSKND</sequence>
<protein>
    <submittedName>
        <fullName evidence="2">Uncharacterized protein</fullName>
    </submittedName>
</protein>
<evidence type="ECO:0000313" key="2">
    <source>
        <dbReference type="EMBL" id="EGF16676.1"/>
    </source>
</evidence>
<dbReference type="AlphaFoldDB" id="F2BVD5"/>
<evidence type="ECO:0000256" key="1">
    <source>
        <dbReference type="SAM" id="Phobius"/>
    </source>
</evidence>
<keyword evidence="3" id="KW-1185">Reference proteome</keyword>
<accession>F2BVD5</accession>
<feature type="transmembrane region" description="Helical" evidence="1">
    <location>
        <begin position="21"/>
        <end position="38"/>
    </location>
</feature>
<organism evidence="2 3">
    <name type="scientific">Dialister micraerophilus DSM 19965</name>
    <dbReference type="NCBI Taxonomy" id="888062"/>
    <lineage>
        <taxon>Bacteria</taxon>
        <taxon>Bacillati</taxon>
        <taxon>Bacillota</taxon>
        <taxon>Negativicutes</taxon>
        <taxon>Veillonellales</taxon>
        <taxon>Veillonellaceae</taxon>
        <taxon>Dialister</taxon>
    </lineage>
</organism>
<gene>
    <name evidence="2" type="ORF">HMPREF9083_0152</name>
</gene>
<keyword evidence="1" id="KW-1133">Transmembrane helix</keyword>
<reference evidence="2 3" key="1">
    <citation type="submission" date="2011-02" db="EMBL/GenBank/DDBJ databases">
        <authorList>
            <person name="Muzny D."/>
            <person name="Qin X."/>
            <person name="Deng J."/>
            <person name="Jiang H."/>
            <person name="Liu Y."/>
            <person name="Qu J."/>
            <person name="Song X.-Z."/>
            <person name="Zhang L."/>
            <person name="Thornton R."/>
            <person name="Coyle M."/>
            <person name="Francisco L."/>
            <person name="Jackson L."/>
            <person name="Javaid M."/>
            <person name="Korchina V."/>
            <person name="Kovar C."/>
            <person name="Mata R."/>
            <person name="Mathew T."/>
            <person name="Ngo R."/>
            <person name="Nguyen L."/>
            <person name="Nguyen N."/>
            <person name="Okwuonu G."/>
            <person name="Ongeri F."/>
            <person name="Pham C."/>
            <person name="Simmons D."/>
            <person name="Wilczek-Boney K."/>
            <person name="Hale W."/>
            <person name="Jakkamsetti A."/>
            <person name="Pham P."/>
            <person name="Ruth R."/>
            <person name="San Lucas F."/>
            <person name="Warren J."/>
            <person name="Zhang J."/>
            <person name="Zhao Z."/>
            <person name="Zhou C."/>
            <person name="Zhu D."/>
            <person name="Lee S."/>
            <person name="Bess C."/>
            <person name="Blankenburg K."/>
            <person name="Forbes L."/>
            <person name="Fu Q."/>
            <person name="Gubbala S."/>
            <person name="Hirani K."/>
            <person name="Jayaseelan J.C."/>
            <person name="Lara F."/>
            <person name="Munidasa M."/>
            <person name="Palculict T."/>
            <person name="Patil S."/>
            <person name="Pu L.-L."/>
            <person name="Saada N."/>
            <person name="Tang L."/>
            <person name="Weissenberger G."/>
            <person name="Zhu Y."/>
            <person name="Hemphill L."/>
            <person name="Shang Y."/>
            <person name="Youmans B."/>
            <person name="Ayvaz T."/>
            <person name="Ross M."/>
            <person name="Santibanez J."/>
            <person name="Aqrawi P."/>
            <person name="Gross S."/>
            <person name="Joshi V."/>
            <person name="Fowler G."/>
            <person name="Nazareth L."/>
            <person name="Reid J."/>
            <person name="Worley K."/>
            <person name="Petrosino J."/>
            <person name="Highlander S."/>
            <person name="Gibbs R."/>
        </authorList>
    </citation>
    <scope>NUCLEOTIDE SEQUENCE [LARGE SCALE GENOMIC DNA]</scope>
    <source>
        <strain evidence="2 3">DSM 19965</strain>
    </source>
</reference>
<name>F2BVD5_9FIRM</name>
<dbReference type="Proteomes" id="UP000003503">
    <property type="component" value="Unassembled WGS sequence"/>
</dbReference>
<comment type="caution">
    <text evidence="2">The sequence shown here is derived from an EMBL/GenBank/DDBJ whole genome shotgun (WGS) entry which is preliminary data.</text>
</comment>
<evidence type="ECO:0000313" key="3">
    <source>
        <dbReference type="Proteomes" id="UP000003503"/>
    </source>
</evidence>
<feature type="transmembrane region" description="Helical" evidence="1">
    <location>
        <begin position="74"/>
        <end position="92"/>
    </location>
</feature>
<dbReference type="STRING" id="888062.HMPREF9083_0152"/>